<evidence type="ECO:0000256" key="2">
    <source>
        <dbReference type="ARBA" id="ARBA00007165"/>
    </source>
</evidence>
<dbReference type="EMBL" id="JAPXFL010000011">
    <property type="protein sequence ID" value="KAK9499841.1"/>
    <property type="molecule type" value="Genomic_DNA"/>
</dbReference>
<dbReference type="GO" id="GO:0033617">
    <property type="term" value="P:mitochondrial respiratory chain complex IV assembly"/>
    <property type="evidence" value="ECO:0007669"/>
    <property type="project" value="TreeGrafter"/>
</dbReference>
<comment type="similarity">
    <text evidence="2 6">Belongs to the SURF1 family.</text>
</comment>
<feature type="transmembrane region" description="Helical" evidence="6">
    <location>
        <begin position="273"/>
        <end position="291"/>
    </location>
</feature>
<dbReference type="PANTHER" id="PTHR23427:SF2">
    <property type="entry name" value="SURFEIT LOCUS PROTEIN 1"/>
    <property type="match status" value="1"/>
</dbReference>
<dbReference type="InterPro" id="IPR045214">
    <property type="entry name" value="Surf1/Surf4"/>
</dbReference>
<evidence type="ECO:0000256" key="4">
    <source>
        <dbReference type="ARBA" id="ARBA00022989"/>
    </source>
</evidence>
<dbReference type="PROSITE" id="PS50895">
    <property type="entry name" value="SURF1"/>
    <property type="match status" value="1"/>
</dbReference>
<gene>
    <name evidence="7" type="ORF">O3M35_002802</name>
</gene>
<dbReference type="Proteomes" id="UP001461498">
    <property type="component" value="Unassembled WGS sequence"/>
</dbReference>
<dbReference type="PANTHER" id="PTHR23427">
    <property type="entry name" value="SURFEIT LOCUS PROTEIN"/>
    <property type="match status" value="1"/>
</dbReference>
<comment type="subcellular location">
    <subcellularLocation>
        <location evidence="1">Membrane</location>
    </subcellularLocation>
    <subcellularLocation>
        <location evidence="6">Mitochondrion inner membrane</location>
        <topology evidence="6">Multi-pass membrane protein</topology>
    </subcellularLocation>
</comment>
<evidence type="ECO:0000313" key="8">
    <source>
        <dbReference type="Proteomes" id="UP001461498"/>
    </source>
</evidence>
<keyword evidence="3 6" id="KW-0812">Transmembrane</keyword>
<comment type="function">
    <text evidence="6">Probably involved in the biogenesis of the COX complex.</text>
</comment>
<keyword evidence="6" id="KW-0496">Mitochondrion</keyword>
<keyword evidence="5 6" id="KW-0472">Membrane</keyword>
<protein>
    <recommendedName>
        <fullName evidence="6">SURF1-like protein</fullName>
    </recommendedName>
</protein>
<evidence type="ECO:0000256" key="3">
    <source>
        <dbReference type="ARBA" id="ARBA00022692"/>
    </source>
</evidence>
<feature type="transmembrane region" description="Helical" evidence="6">
    <location>
        <begin position="57"/>
        <end position="78"/>
    </location>
</feature>
<sequence length="297" mass="33805">MFAIRGNIVHLIKRNSTGLSQNYAFKNVCNLRMYSTRIEPQVIKPNLRNLKKAEKEGIGPIGWFLLVIPVSTFGLGTWQIKRKKWKEDLIENLNLKTREPAVPLPATDYEVSQLEFRKVRVRGHFDHSGEMYLGPRSLLSDGQSTYQGKLLSTASNNSSGYLVITPFLLSDTNEKILVNRGWIPFANKNPKTRPDGQITEEVELEGVVRLTEPRPAFSPKNKLDSRVWFHRDVEGMAEITDSRPVFIDASAESTVKGGPIGGQTKAFLRNEHFSYIITWYGISLGTAYLWYKKFIKK</sequence>
<evidence type="ECO:0000313" key="7">
    <source>
        <dbReference type="EMBL" id="KAK9499841.1"/>
    </source>
</evidence>
<name>A0AAW1CN40_9HEMI</name>
<dbReference type="GO" id="GO:0005743">
    <property type="term" value="C:mitochondrial inner membrane"/>
    <property type="evidence" value="ECO:0007669"/>
    <property type="project" value="UniProtKB-SubCell"/>
</dbReference>
<organism evidence="7 8">
    <name type="scientific">Rhynocoris fuscipes</name>
    <dbReference type="NCBI Taxonomy" id="488301"/>
    <lineage>
        <taxon>Eukaryota</taxon>
        <taxon>Metazoa</taxon>
        <taxon>Ecdysozoa</taxon>
        <taxon>Arthropoda</taxon>
        <taxon>Hexapoda</taxon>
        <taxon>Insecta</taxon>
        <taxon>Pterygota</taxon>
        <taxon>Neoptera</taxon>
        <taxon>Paraneoptera</taxon>
        <taxon>Hemiptera</taxon>
        <taxon>Heteroptera</taxon>
        <taxon>Panheteroptera</taxon>
        <taxon>Cimicomorpha</taxon>
        <taxon>Reduviidae</taxon>
        <taxon>Harpactorinae</taxon>
        <taxon>Harpactorini</taxon>
        <taxon>Rhynocoris</taxon>
    </lineage>
</organism>
<dbReference type="CDD" id="cd06662">
    <property type="entry name" value="SURF1"/>
    <property type="match status" value="1"/>
</dbReference>
<reference evidence="7 8" key="1">
    <citation type="submission" date="2022-12" db="EMBL/GenBank/DDBJ databases">
        <title>Chromosome-level genome assembly of true bugs.</title>
        <authorList>
            <person name="Ma L."/>
            <person name="Li H."/>
        </authorList>
    </citation>
    <scope>NUCLEOTIDE SEQUENCE [LARGE SCALE GENOMIC DNA]</scope>
    <source>
        <strain evidence="7">Lab_2022b</strain>
    </source>
</reference>
<dbReference type="Pfam" id="PF02104">
    <property type="entry name" value="SURF1"/>
    <property type="match status" value="1"/>
</dbReference>
<evidence type="ECO:0000256" key="1">
    <source>
        <dbReference type="ARBA" id="ARBA00004370"/>
    </source>
</evidence>
<accession>A0AAW1CN40</accession>
<dbReference type="AlphaFoldDB" id="A0AAW1CN40"/>
<proteinExistence type="inferred from homology"/>
<keyword evidence="8" id="KW-1185">Reference proteome</keyword>
<keyword evidence="4 6" id="KW-1133">Transmembrane helix</keyword>
<dbReference type="InterPro" id="IPR002994">
    <property type="entry name" value="Surf1/Shy1"/>
</dbReference>
<evidence type="ECO:0000256" key="5">
    <source>
        <dbReference type="ARBA" id="ARBA00023136"/>
    </source>
</evidence>
<evidence type="ECO:0000256" key="6">
    <source>
        <dbReference type="RuleBase" id="RU363076"/>
    </source>
</evidence>
<keyword evidence="6" id="KW-0999">Mitochondrion inner membrane</keyword>
<comment type="caution">
    <text evidence="7">The sequence shown here is derived from an EMBL/GenBank/DDBJ whole genome shotgun (WGS) entry which is preliminary data.</text>
</comment>